<accession>A0ABP6SNF9</accession>
<dbReference type="Gene3D" id="1.10.10.10">
    <property type="entry name" value="Winged helix-like DNA-binding domain superfamily/Winged helix DNA-binding domain"/>
    <property type="match status" value="1"/>
</dbReference>
<sequence>MRSSTPGAAGAPSITRSPVSTAARRNARASHRWHARTTPLTAALSEQNLTFDDSSESVVQHVTLLSALRDLPNMQRSAIVLHYFEGLPTQDLAGLALLVSYGFWHRSWLRREACWFEWRWKTCTNPLSQQLG</sequence>
<evidence type="ECO:0000313" key="2">
    <source>
        <dbReference type="EMBL" id="GAA3381476.1"/>
    </source>
</evidence>
<comment type="caution">
    <text evidence="2">The sequence shown here is derived from an EMBL/GenBank/DDBJ whole genome shotgun (WGS) entry which is preliminary data.</text>
</comment>
<evidence type="ECO:0008006" key="4">
    <source>
        <dbReference type="Google" id="ProtNLM"/>
    </source>
</evidence>
<dbReference type="SUPFAM" id="SSF88659">
    <property type="entry name" value="Sigma3 and sigma4 domains of RNA polymerase sigma factors"/>
    <property type="match status" value="1"/>
</dbReference>
<evidence type="ECO:0000313" key="3">
    <source>
        <dbReference type="Proteomes" id="UP001499990"/>
    </source>
</evidence>
<name>A0ABP6SNF9_9ACTN</name>
<dbReference type="InterPro" id="IPR013324">
    <property type="entry name" value="RNA_pol_sigma_r3/r4-like"/>
</dbReference>
<evidence type="ECO:0000256" key="1">
    <source>
        <dbReference type="SAM" id="MobiDB-lite"/>
    </source>
</evidence>
<dbReference type="EMBL" id="BAAAYL010000004">
    <property type="protein sequence ID" value="GAA3381476.1"/>
    <property type="molecule type" value="Genomic_DNA"/>
</dbReference>
<reference evidence="3" key="1">
    <citation type="journal article" date="2019" name="Int. J. Syst. Evol. Microbiol.">
        <title>The Global Catalogue of Microorganisms (GCM) 10K type strain sequencing project: providing services to taxonomists for standard genome sequencing and annotation.</title>
        <authorList>
            <consortium name="The Broad Institute Genomics Platform"/>
            <consortium name="The Broad Institute Genome Sequencing Center for Infectious Disease"/>
            <person name="Wu L."/>
            <person name="Ma J."/>
        </authorList>
    </citation>
    <scope>NUCLEOTIDE SEQUENCE [LARGE SCALE GENOMIC DNA]</scope>
    <source>
        <strain evidence="3">JCM 9651</strain>
    </source>
</reference>
<keyword evidence="3" id="KW-1185">Reference proteome</keyword>
<protein>
    <recommendedName>
        <fullName evidence="4">RNA polymerase sigma factor 70 region 4 type 2 domain-containing protein</fullName>
    </recommendedName>
</protein>
<gene>
    <name evidence="2" type="ORF">GCM10020367_72870</name>
</gene>
<feature type="region of interest" description="Disordered" evidence="1">
    <location>
        <begin position="1"/>
        <end position="34"/>
    </location>
</feature>
<feature type="compositionally biased region" description="Basic residues" evidence="1">
    <location>
        <begin position="25"/>
        <end position="34"/>
    </location>
</feature>
<proteinExistence type="predicted"/>
<dbReference type="Proteomes" id="UP001499990">
    <property type="component" value="Unassembled WGS sequence"/>
</dbReference>
<organism evidence="2 3">
    <name type="scientific">Streptomyces sannanensis</name>
    <dbReference type="NCBI Taxonomy" id="285536"/>
    <lineage>
        <taxon>Bacteria</taxon>
        <taxon>Bacillati</taxon>
        <taxon>Actinomycetota</taxon>
        <taxon>Actinomycetes</taxon>
        <taxon>Kitasatosporales</taxon>
        <taxon>Streptomycetaceae</taxon>
        <taxon>Streptomyces</taxon>
    </lineage>
</organism>
<dbReference type="InterPro" id="IPR036388">
    <property type="entry name" value="WH-like_DNA-bd_sf"/>
</dbReference>